<feature type="transmembrane region" description="Helical" evidence="4">
    <location>
        <begin position="40"/>
        <end position="66"/>
    </location>
</feature>
<name>A0A3S4T8H9_9BACT</name>
<organism evidence="6 7">
    <name type="scientific">Candidatus Electrothrix aarhusensis</name>
    <dbReference type="NCBI Taxonomy" id="1859131"/>
    <lineage>
        <taxon>Bacteria</taxon>
        <taxon>Pseudomonadati</taxon>
        <taxon>Thermodesulfobacteriota</taxon>
        <taxon>Desulfobulbia</taxon>
        <taxon>Desulfobulbales</taxon>
        <taxon>Desulfobulbaceae</taxon>
        <taxon>Candidatus Electrothrix</taxon>
    </lineage>
</organism>
<dbReference type="GO" id="GO:0008381">
    <property type="term" value="F:mechanosensitive monoatomic ion channel activity"/>
    <property type="evidence" value="ECO:0007669"/>
    <property type="project" value="InterPro"/>
</dbReference>
<evidence type="ECO:0000256" key="1">
    <source>
        <dbReference type="ARBA" id="ARBA00004651"/>
    </source>
</evidence>
<keyword evidence="7" id="KW-1185">Reference proteome</keyword>
<dbReference type="PANTHER" id="PTHR30221">
    <property type="entry name" value="SMALL-CONDUCTANCE MECHANOSENSITIVE CHANNEL"/>
    <property type="match status" value="1"/>
</dbReference>
<feature type="domain" description="Mechanosensitive ion channel MscS" evidence="5">
    <location>
        <begin position="56"/>
        <end position="116"/>
    </location>
</feature>
<dbReference type="PANTHER" id="PTHR30221:SF18">
    <property type="entry name" value="SLL0590 PROTEIN"/>
    <property type="match status" value="1"/>
</dbReference>
<evidence type="ECO:0000259" key="5">
    <source>
        <dbReference type="Pfam" id="PF00924"/>
    </source>
</evidence>
<keyword evidence="4" id="KW-0812">Transmembrane</keyword>
<evidence type="ECO:0000256" key="4">
    <source>
        <dbReference type="SAM" id="Phobius"/>
    </source>
</evidence>
<dbReference type="EMBL" id="MTKO01000080">
    <property type="protein sequence ID" value="RWX45289.1"/>
    <property type="molecule type" value="Genomic_DNA"/>
</dbReference>
<keyword evidence="3" id="KW-0175">Coiled coil</keyword>
<dbReference type="AlphaFoldDB" id="A0A3S4T8H9"/>
<keyword evidence="2" id="KW-1003">Cell membrane</keyword>
<dbReference type="InterPro" id="IPR006685">
    <property type="entry name" value="MscS_channel_2nd"/>
</dbReference>
<protein>
    <submittedName>
        <fullName evidence="6">Mechanosensitive ion channel</fullName>
    </submittedName>
</protein>
<evidence type="ECO:0000256" key="3">
    <source>
        <dbReference type="SAM" id="Coils"/>
    </source>
</evidence>
<feature type="transmembrane region" description="Helical" evidence="4">
    <location>
        <begin position="9"/>
        <end position="28"/>
    </location>
</feature>
<dbReference type="InterPro" id="IPR011066">
    <property type="entry name" value="MscS_channel_C_sf"/>
</dbReference>
<gene>
    <name evidence="6" type="ORF">H206_02189</name>
</gene>
<accession>A0A3S4T8H9</accession>
<keyword evidence="4" id="KW-1133">Transmembrane helix</keyword>
<evidence type="ECO:0000313" key="7">
    <source>
        <dbReference type="Proteomes" id="UP000287853"/>
    </source>
</evidence>
<evidence type="ECO:0000256" key="2">
    <source>
        <dbReference type="ARBA" id="ARBA00022475"/>
    </source>
</evidence>
<feature type="coiled-coil region" evidence="3">
    <location>
        <begin position="259"/>
        <end position="288"/>
    </location>
</feature>
<dbReference type="InterPro" id="IPR045275">
    <property type="entry name" value="MscS_archaea/bacteria_type"/>
</dbReference>
<sequence length="308" mass="34744">MDEKIRKGIYIAVPVLLLLTPFIILRFSPDKGTSEILLTFFGIIISAAIAISSTTFISNFMAGIMLSSISRFRPGNFLSVGKYFGKVTVRGLLHTEIQTEDSDLTTLPNLYLLTNPCKVVRKEKTVISATVSLGYDVPHAQVKNLLTKAAAEVPLEEPFVQVAHLGDYSVEYRVAGILKNVKKFLATRSKLRENILDALHHAEIEIVSPTFMFTRTLSPKKQIIPETDEQHSIDDLAMDSVIFDKADEAESIDNMHSRYEIMVEQIKAIEARIKKTDSEEEIQRLQQEVGWRTTSMERLRSKIDEAEK</sequence>
<comment type="subcellular location">
    <subcellularLocation>
        <location evidence="1">Cell membrane</location>
        <topology evidence="1">Multi-pass membrane protein</topology>
    </subcellularLocation>
</comment>
<dbReference type="InterPro" id="IPR010920">
    <property type="entry name" value="LSM_dom_sf"/>
</dbReference>
<reference evidence="6 7" key="1">
    <citation type="submission" date="2017-01" db="EMBL/GenBank/DDBJ databases">
        <title>The cable genome- insights into the physiology and evolution of filamentous bacteria capable of sulfide oxidation via long distance electron transfer.</title>
        <authorList>
            <person name="Schreiber L."/>
            <person name="Bjerg J.T."/>
            <person name="Boggild A."/>
            <person name="Van De Vossenberg J."/>
            <person name="Meysman F."/>
            <person name="Nielsen L.P."/>
            <person name="Schramm A."/>
            <person name="Kjeldsen K.U."/>
        </authorList>
    </citation>
    <scope>NUCLEOTIDE SEQUENCE [LARGE SCALE GENOMIC DNA]</scope>
    <source>
        <strain evidence="6">MCF</strain>
    </source>
</reference>
<evidence type="ECO:0000313" key="6">
    <source>
        <dbReference type="EMBL" id="RWX45289.1"/>
    </source>
</evidence>
<dbReference type="Pfam" id="PF00924">
    <property type="entry name" value="MS_channel_2nd"/>
    <property type="match status" value="1"/>
</dbReference>
<dbReference type="GO" id="GO:0005886">
    <property type="term" value="C:plasma membrane"/>
    <property type="evidence" value="ECO:0007669"/>
    <property type="project" value="UniProtKB-SubCell"/>
</dbReference>
<dbReference type="SUPFAM" id="SSF82689">
    <property type="entry name" value="Mechanosensitive channel protein MscS (YggB), C-terminal domain"/>
    <property type="match status" value="1"/>
</dbReference>
<dbReference type="SUPFAM" id="SSF50182">
    <property type="entry name" value="Sm-like ribonucleoproteins"/>
    <property type="match status" value="1"/>
</dbReference>
<dbReference type="Proteomes" id="UP000287853">
    <property type="component" value="Unassembled WGS sequence"/>
</dbReference>
<proteinExistence type="predicted"/>
<keyword evidence="4" id="KW-0472">Membrane</keyword>
<comment type="caution">
    <text evidence="6">The sequence shown here is derived from an EMBL/GenBank/DDBJ whole genome shotgun (WGS) entry which is preliminary data.</text>
</comment>
<dbReference type="Gene3D" id="3.30.70.100">
    <property type="match status" value="1"/>
</dbReference>